<dbReference type="InterPro" id="IPR007578">
    <property type="entry name" value="Herpes_U10"/>
</dbReference>
<gene>
    <name evidence="2" type="primary">U10</name>
</gene>
<evidence type="ECO:0000256" key="1">
    <source>
        <dbReference type="ARBA" id="ARBA00009338"/>
    </source>
</evidence>
<evidence type="ECO:0000313" key="2">
    <source>
        <dbReference type="EMBL" id="ANC96548.1"/>
    </source>
</evidence>
<dbReference type="OrthoDB" id="2359at10239"/>
<dbReference type="GeneID" id="27912036"/>
<sequence length="448" mass="52037">MDKRDTFNFEYNLGKSIASIQKNPIIYIRKNLDFYDSVLNFLVTQYKQCLSFNGSIIYYNGKIEMSILIIDLNQQISFKQHIYSWTSVTLPKLFSVKELYFLVASPETEAITLNPVVTKGGWLTCSFSYPSNFSDTYASTGVFSIIYMLPFIPYTFPASYVEFLTTCDSEIKNDYGTIEVIKQRDFLFLGIIQNLTWKFHRSPRDLILKAMFFGEWLHNEIPEDCALKIFNNTRFSIQHFDFSINIQNIHLSKNKKLFGSLSTVSCDQMPPNLTPGNMPTNLIIQFELVTVTLSPEHLMFSCNPKLFFTGDVLNHSVQLQHNPNYYEMIVYAPYNLHFYPSRYHIVTFPIQYSTKNNRQILITGHPNEGYFEVQLCPWMQNSPLQIIMRSFSQNLILPQGTPIAILLYMEKMTPGKHGLRDQEFKINGSVTRIGNMNLPKENFLHYDC</sequence>
<dbReference type="RefSeq" id="YP_009253915.1">
    <property type="nucleotide sequence ID" value="NC_030200.1"/>
</dbReference>
<dbReference type="Proteomes" id="UP000202843">
    <property type="component" value="Segment"/>
</dbReference>
<dbReference type="Pfam" id="PF04489">
    <property type="entry name" value="DUF570"/>
    <property type="match status" value="1"/>
</dbReference>
<dbReference type="EMBL" id="KU351741">
    <property type="protein sequence ID" value="ANC96548.1"/>
    <property type="molecule type" value="Genomic_DNA"/>
</dbReference>
<comment type="similarity">
    <text evidence="1">Belongs to the herpesviridae U10 family.</text>
</comment>
<protein>
    <submittedName>
        <fullName evidence="2">Protein UL31</fullName>
    </submittedName>
</protein>
<proteinExistence type="inferred from homology"/>
<accession>A0A191S3U2</accession>
<dbReference type="KEGG" id="vg:27912036"/>
<name>A0A191S3U2_9BETA</name>
<evidence type="ECO:0000313" key="3">
    <source>
        <dbReference type="Proteomes" id="UP000202843"/>
    </source>
</evidence>
<reference evidence="2 3" key="1">
    <citation type="journal article" date="2016" name="J. Virol.">
        <title>Complete Unique Genome Sequence, Expression Profile, and Salivary Gland Tissue Tropism of the Herpesvirus 7 Homolog in Pigtailed Macaques.</title>
        <authorList>
            <person name="Staheli J.P."/>
            <person name="Dyen M.R."/>
            <person name="Basom R."/>
            <person name="Fitzgibbon M."/>
            <person name="Barcy S."/>
        </authorList>
    </citation>
    <scope>NUCLEOTIDE SEQUENCE [LARGE SCALE GENOMIC DNA]</scope>
</reference>
<organism evidence="2 3">
    <name type="scientific">macacine betaherpesvirus 9</name>
    <dbReference type="NCBI Taxonomy" id="2560568"/>
    <lineage>
        <taxon>Viruses</taxon>
        <taxon>Duplodnaviria</taxon>
        <taxon>Heunggongvirae</taxon>
        <taxon>Peploviricota</taxon>
        <taxon>Herviviricetes</taxon>
        <taxon>Herpesvirales</taxon>
        <taxon>Orthoherpesviridae</taxon>
        <taxon>Betaherpesvirinae</taxon>
        <taxon>Roseolovirus</taxon>
        <taxon>Roseolovirus macacinebeta9</taxon>
    </lineage>
</organism>
<keyword evidence="3" id="KW-1185">Reference proteome</keyword>